<sequence>VMVNPGIFKGTRLEFVQGEHANYAKAVLEGRATEELADIICQFFKRFPISLPDNEEPSVEDLANVNDKAPDTE</sequence>
<name>A0A2H3BHZ9_9AGAR</name>
<feature type="non-terminal residue" evidence="1">
    <location>
        <position position="1"/>
    </location>
</feature>
<protein>
    <submittedName>
        <fullName evidence="1">Uncharacterized protein</fullName>
    </submittedName>
</protein>
<organism evidence="1 2">
    <name type="scientific">Armillaria solidipes</name>
    <dbReference type="NCBI Taxonomy" id="1076256"/>
    <lineage>
        <taxon>Eukaryota</taxon>
        <taxon>Fungi</taxon>
        <taxon>Dikarya</taxon>
        <taxon>Basidiomycota</taxon>
        <taxon>Agaricomycotina</taxon>
        <taxon>Agaricomycetes</taxon>
        <taxon>Agaricomycetidae</taxon>
        <taxon>Agaricales</taxon>
        <taxon>Marasmiineae</taxon>
        <taxon>Physalacriaceae</taxon>
        <taxon>Armillaria</taxon>
    </lineage>
</organism>
<dbReference type="Proteomes" id="UP000218334">
    <property type="component" value="Unassembled WGS sequence"/>
</dbReference>
<feature type="non-terminal residue" evidence="1">
    <location>
        <position position="73"/>
    </location>
</feature>
<gene>
    <name evidence="1" type="ORF">ARMSODRAFT_860064</name>
</gene>
<dbReference type="AlphaFoldDB" id="A0A2H3BHZ9"/>
<accession>A0A2H3BHZ9</accession>
<dbReference type="EMBL" id="KZ293464">
    <property type="protein sequence ID" value="PBK62686.1"/>
    <property type="molecule type" value="Genomic_DNA"/>
</dbReference>
<evidence type="ECO:0000313" key="1">
    <source>
        <dbReference type="EMBL" id="PBK62686.1"/>
    </source>
</evidence>
<evidence type="ECO:0000313" key="2">
    <source>
        <dbReference type="Proteomes" id="UP000218334"/>
    </source>
</evidence>
<reference evidence="2" key="1">
    <citation type="journal article" date="2017" name="Nat. Ecol. Evol.">
        <title>Genome expansion and lineage-specific genetic innovations in the forest pathogenic fungi Armillaria.</title>
        <authorList>
            <person name="Sipos G."/>
            <person name="Prasanna A.N."/>
            <person name="Walter M.C."/>
            <person name="O'Connor E."/>
            <person name="Balint B."/>
            <person name="Krizsan K."/>
            <person name="Kiss B."/>
            <person name="Hess J."/>
            <person name="Varga T."/>
            <person name="Slot J."/>
            <person name="Riley R."/>
            <person name="Boka B."/>
            <person name="Rigling D."/>
            <person name="Barry K."/>
            <person name="Lee J."/>
            <person name="Mihaltcheva S."/>
            <person name="LaButti K."/>
            <person name="Lipzen A."/>
            <person name="Waldron R."/>
            <person name="Moloney N.M."/>
            <person name="Sperisen C."/>
            <person name="Kredics L."/>
            <person name="Vagvoelgyi C."/>
            <person name="Patrignani A."/>
            <person name="Fitzpatrick D."/>
            <person name="Nagy I."/>
            <person name="Doyle S."/>
            <person name="Anderson J.B."/>
            <person name="Grigoriev I.V."/>
            <person name="Gueldener U."/>
            <person name="Muensterkoetter M."/>
            <person name="Nagy L.G."/>
        </authorList>
    </citation>
    <scope>NUCLEOTIDE SEQUENCE [LARGE SCALE GENOMIC DNA]</scope>
    <source>
        <strain evidence="2">28-4</strain>
    </source>
</reference>
<proteinExistence type="predicted"/>
<keyword evidence="2" id="KW-1185">Reference proteome</keyword>